<reference evidence="7" key="1">
    <citation type="submission" date="2019-08" db="EMBL/GenBank/DDBJ databases">
        <title>Comparative genome analysis confer to the adaptation heavy metal polluted environment.</title>
        <authorList>
            <person name="Li Y."/>
        </authorList>
    </citation>
    <scope>NUCLEOTIDE SEQUENCE [LARGE SCALE GENOMIC DNA]</scope>
    <source>
        <strain evidence="7">P1</strain>
    </source>
</reference>
<proteinExistence type="predicted"/>
<evidence type="ECO:0000256" key="1">
    <source>
        <dbReference type="ARBA" id="ARBA00004141"/>
    </source>
</evidence>
<keyword evidence="4 5" id="KW-0472">Membrane</keyword>
<organism evidence="7 8">
    <name type="scientific">Mucilaginibacter rubeus</name>
    <dbReference type="NCBI Taxonomy" id="2027860"/>
    <lineage>
        <taxon>Bacteria</taxon>
        <taxon>Pseudomonadati</taxon>
        <taxon>Bacteroidota</taxon>
        <taxon>Sphingobacteriia</taxon>
        <taxon>Sphingobacteriales</taxon>
        <taxon>Sphingobacteriaceae</taxon>
        <taxon>Mucilaginibacter</taxon>
    </lineage>
</organism>
<dbReference type="RefSeq" id="WP_112575087.1">
    <property type="nucleotide sequence ID" value="NZ_CP043450.1"/>
</dbReference>
<name>A0A5C1I363_9SPHI</name>
<dbReference type="InterPro" id="IPR009908">
    <property type="entry name" value="Methylamine_util_MauE"/>
</dbReference>
<dbReference type="AlphaFoldDB" id="A0A5C1I363"/>
<sequence length="143" mass="16336">MKKNLISGIMASLLILMFLYAATSKLMDFQTYERAMHNQPFPDWMAETLIYSIPPLEVVVSLLLFRDRTRLLGFFCAGVLMLSFTIYIAAILLHFFPWVPCSCGGVISHLGWGQHLIFNLFFLAAALWGMRLERQAILTDKIT</sequence>
<feature type="transmembrane region" description="Helical" evidence="5">
    <location>
        <begin position="72"/>
        <end position="96"/>
    </location>
</feature>
<evidence type="ECO:0000313" key="8">
    <source>
        <dbReference type="Proteomes" id="UP000251402"/>
    </source>
</evidence>
<comment type="subcellular location">
    <subcellularLocation>
        <location evidence="1">Membrane</location>
        <topology evidence="1">Multi-pass membrane protein</topology>
    </subcellularLocation>
</comment>
<keyword evidence="8" id="KW-1185">Reference proteome</keyword>
<evidence type="ECO:0000256" key="4">
    <source>
        <dbReference type="ARBA" id="ARBA00023136"/>
    </source>
</evidence>
<protein>
    <recommendedName>
        <fullName evidence="6">Methylamine utilisation protein MauE domain-containing protein</fullName>
    </recommendedName>
</protein>
<evidence type="ECO:0000256" key="5">
    <source>
        <dbReference type="SAM" id="Phobius"/>
    </source>
</evidence>
<feature type="transmembrane region" description="Helical" evidence="5">
    <location>
        <begin position="45"/>
        <end position="65"/>
    </location>
</feature>
<keyword evidence="3 5" id="KW-1133">Transmembrane helix</keyword>
<dbReference type="KEGG" id="mrub:DEO27_020875"/>
<dbReference type="OrthoDB" id="673785at2"/>
<accession>A0A5C1I363</accession>
<evidence type="ECO:0000259" key="6">
    <source>
        <dbReference type="Pfam" id="PF07291"/>
    </source>
</evidence>
<dbReference type="Proteomes" id="UP000251402">
    <property type="component" value="Chromosome"/>
</dbReference>
<evidence type="ECO:0000256" key="3">
    <source>
        <dbReference type="ARBA" id="ARBA00022989"/>
    </source>
</evidence>
<keyword evidence="2 5" id="KW-0812">Transmembrane</keyword>
<evidence type="ECO:0000256" key="2">
    <source>
        <dbReference type="ARBA" id="ARBA00022692"/>
    </source>
</evidence>
<dbReference type="GO" id="GO:0016020">
    <property type="term" value="C:membrane"/>
    <property type="evidence" value="ECO:0007669"/>
    <property type="project" value="UniProtKB-SubCell"/>
</dbReference>
<feature type="transmembrane region" description="Helical" evidence="5">
    <location>
        <begin position="116"/>
        <end position="132"/>
    </location>
</feature>
<gene>
    <name evidence="7" type="ORF">DEO27_020875</name>
</gene>
<feature type="domain" description="Methylamine utilisation protein MauE" evidence="6">
    <location>
        <begin position="5"/>
        <end position="130"/>
    </location>
</feature>
<evidence type="ECO:0000313" key="7">
    <source>
        <dbReference type="EMBL" id="QEM12365.1"/>
    </source>
</evidence>
<dbReference type="GO" id="GO:0030416">
    <property type="term" value="P:methylamine metabolic process"/>
    <property type="evidence" value="ECO:0007669"/>
    <property type="project" value="InterPro"/>
</dbReference>
<dbReference type="EMBL" id="CP043450">
    <property type="protein sequence ID" value="QEM12365.1"/>
    <property type="molecule type" value="Genomic_DNA"/>
</dbReference>
<dbReference type="Pfam" id="PF07291">
    <property type="entry name" value="MauE"/>
    <property type="match status" value="1"/>
</dbReference>